<sequence length="496" mass="53240">MVDEERSFIPRRTQTPQITGNSLSFTAPFRRPNTNPSNTPPTTPQRPSLALLPSEDVDDSDALSILESFLEEDYGCYVGEERGITSIQEYIEQLPAFQVPATLDSISTLAPSVFASPVCEVLGEYYTNLHPGGTECCGFSGIQVTEIFLDLFSVLYKLAKKMAKTASAGPQNSGPGPSSGRNESDGAEDGSGEEPQEHSEGDEGGSGGGDEGGIRGVGFLFKTIAPKYVAVPARTTPEVVKRKDATQPNLLLRRTGCRAQALCLSEHISPLTPSTIHVLLHSASSPTHPIVLYHATRLSTLGSFRRRGINPPGHHNFFSGGPSFNLADTVEAAMAHVLHGKPALRNPQDGRSFNPVMIFQFTIDLSKSRVKNWLNPSQTPLSKVQPELAQWVSHNWAQGGEAEVRTDVDFIIGPFLVNQNGYKNFLVVDYWARGHQPLIHVAAVSDASFALLNRSLTNIYVEQEDDVAPEGASGSGGTDGSGTGAGESGPGESQVE</sequence>
<organism evidence="2 3">
    <name type="scientific">Mycena metata</name>
    <dbReference type="NCBI Taxonomy" id="1033252"/>
    <lineage>
        <taxon>Eukaryota</taxon>
        <taxon>Fungi</taxon>
        <taxon>Dikarya</taxon>
        <taxon>Basidiomycota</taxon>
        <taxon>Agaricomycotina</taxon>
        <taxon>Agaricomycetes</taxon>
        <taxon>Agaricomycetidae</taxon>
        <taxon>Agaricales</taxon>
        <taxon>Marasmiineae</taxon>
        <taxon>Mycenaceae</taxon>
        <taxon>Mycena</taxon>
    </lineage>
</organism>
<feature type="compositionally biased region" description="Low complexity" evidence="1">
    <location>
        <begin position="28"/>
        <end position="37"/>
    </location>
</feature>
<protein>
    <submittedName>
        <fullName evidence="2">Uncharacterized protein</fullName>
    </submittedName>
</protein>
<feature type="compositionally biased region" description="Low complexity" evidence="1">
    <location>
        <begin position="167"/>
        <end position="180"/>
    </location>
</feature>
<name>A0AAD7JB46_9AGAR</name>
<feature type="region of interest" description="Disordered" evidence="1">
    <location>
        <begin position="166"/>
        <end position="212"/>
    </location>
</feature>
<feature type="compositionally biased region" description="Acidic residues" evidence="1">
    <location>
        <begin position="185"/>
        <end position="194"/>
    </location>
</feature>
<evidence type="ECO:0000313" key="2">
    <source>
        <dbReference type="EMBL" id="KAJ7761067.1"/>
    </source>
</evidence>
<feature type="region of interest" description="Disordered" evidence="1">
    <location>
        <begin position="1"/>
        <end position="47"/>
    </location>
</feature>
<feature type="compositionally biased region" description="Polar residues" evidence="1">
    <location>
        <begin position="12"/>
        <end position="25"/>
    </location>
</feature>
<dbReference type="Proteomes" id="UP001215598">
    <property type="component" value="Unassembled WGS sequence"/>
</dbReference>
<accession>A0AAD7JB46</accession>
<dbReference type="EMBL" id="JARKIB010000036">
    <property type="protein sequence ID" value="KAJ7761067.1"/>
    <property type="molecule type" value="Genomic_DNA"/>
</dbReference>
<evidence type="ECO:0000313" key="3">
    <source>
        <dbReference type="Proteomes" id="UP001215598"/>
    </source>
</evidence>
<feature type="region of interest" description="Disordered" evidence="1">
    <location>
        <begin position="463"/>
        <end position="496"/>
    </location>
</feature>
<reference evidence="2" key="1">
    <citation type="submission" date="2023-03" db="EMBL/GenBank/DDBJ databases">
        <title>Massive genome expansion in bonnet fungi (Mycena s.s.) driven by repeated elements and novel gene families across ecological guilds.</title>
        <authorList>
            <consortium name="Lawrence Berkeley National Laboratory"/>
            <person name="Harder C.B."/>
            <person name="Miyauchi S."/>
            <person name="Viragh M."/>
            <person name="Kuo A."/>
            <person name="Thoen E."/>
            <person name="Andreopoulos B."/>
            <person name="Lu D."/>
            <person name="Skrede I."/>
            <person name="Drula E."/>
            <person name="Henrissat B."/>
            <person name="Morin E."/>
            <person name="Kohler A."/>
            <person name="Barry K."/>
            <person name="LaButti K."/>
            <person name="Morin E."/>
            <person name="Salamov A."/>
            <person name="Lipzen A."/>
            <person name="Mereny Z."/>
            <person name="Hegedus B."/>
            <person name="Baldrian P."/>
            <person name="Stursova M."/>
            <person name="Weitz H."/>
            <person name="Taylor A."/>
            <person name="Grigoriev I.V."/>
            <person name="Nagy L.G."/>
            <person name="Martin F."/>
            <person name="Kauserud H."/>
        </authorList>
    </citation>
    <scope>NUCLEOTIDE SEQUENCE</scope>
    <source>
        <strain evidence="2">CBHHK182m</strain>
    </source>
</reference>
<evidence type="ECO:0000256" key="1">
    <source>
        <dbReference type="SAM" id="MobiDB-lite"/>
    </source>
</evidence>
<gene>
    <name evidence="2" type="ORF">B0H16DRAFT_1719761</name>
</gene>
<proteinExistence type="predicted"/>
<comment type="caution">
    <text evidence="2">The sequence shown here is derived from an EMBL/GenBank/DDBJ whole genome shotgun (WGS) entry which is preliminary data.</text>
</comment>
<dbReference type="AlphaFoldDB" id="A0AAD7JB46"/>
<feature type="compositionally biased region" description="Gly residues" evidence="1">
    <location>
        <begin position="473"/>
        <end position="489"/>
    </location>
</feature>
<keyword evidence="3" id="KW-1185">Reference proteome</keyword>